<dbReference type="InterPro" id="IPR036915">
    <property type="entry name" value="Cyclin-like_sf"/>
</dbReference>
<reference evidence="1" key="1">
    <citation type="journal article" date="2019" name="Sci. Rep.">
        <title>Draft genome of Tanacetum cinerariifolium, the natural source of mosquito coil.</title>
        <authorList>
            <person name="Yamashiro T."/>
            <person name="Shiraishi A."/>
            <person name="Satake H."/>
            <person name="Nakayama K."/>
        </authorList>
    </citation>
    <scope>NUCLEOTIDE SEQUENCE</scope>
</reference>
<gene>
    <name evidence="1" type="ORF">Tci_032048</name>
</gene>
<protein>
    <submittedName>
        <fullName evidence="1">Uncharacterized protein</fullName>
    </submittedName>
</protein>
<evidence type="ECO:0000313" key="1">
    <source>
        <dbReference type="EMBL" id="GEU60070.1"/>
    </source>
</evidence>
<dbReference type="EMBL" id="BKCJ010004276">
    <property type="protein sequence ID" value="GEU60070.1"/>
    <property type="molecule type" value="Genomic_DNA"/>
</dbReference>
<organism evidence="1">
    <name type="scientific">Tanacetum cinerariifolium</name>
    <name type="common">Dalmatian daisy</name>
    <name type="synonym">Chrysanthemum cinerariifolium</name>
    <dbReference type="NCBI Taxonomy" id="118510"/>
    <lineage>
        <taxon>Eukaryota</taxon>
        <taxon>Viridiplantae</taxon>
        <taxon>Streptophyta</taxon>
        <taxon>Embryophyta</taxon>
        <taxon>Tracheophyta</taxon>
        <taxon>Spermatophyta</taxon>
        <taxon>Magnoliopsida</taxon>
        <taxon>eudicotyledons</taxon>
        <taxon>Gunneridae</taxon>
        <taxon>Pentapetalae</taxon>
        <taxon>asterids</taxon>
        <taxon>campanulids</taxon>
        <taxon>Asterales</taxon>
        <taxon>Asteraceae</taxon>
        <taxon>Asteroideae</taxon>
        <taxon>Anthemideae</taxon>
        <taxon>Anthemidinae</taxon>
        <taxon>Tanacetum</taxon>
    </lineage>
</organism>
<dbReference type="SUPFAM" id="SSF47954">
    <property type="entry name" value="Cyclin-like"/>
    <property type="match status" value="1"/>
</dbReference>
<name>A0A6L2LFX9_TANCI</name>
<proteinExistence type="predicted"/>
<dbReference type="AlphaFoldDB" id="A0A6L2LFX9"/>
<accession>A0A6L2LFX9</accession>
<comment type="caution">
    <text evidence="1">The sequence shown here is derived from an EMBL/GenBank/DDBJ whole genome shotgun (WGS) entry which is preliminary data.</text>
</comment>
<sequence>MYGVVWRVRTGADLMMSIMDEEERIVRLTCIYTACKAEENHVSTEELGTGIEQDPHEIMSSMRLLSRNTSLALTMLSRITTVETAKAFQRLAIESMSCLIMDGLRGEDLLFAWHLLSRLLDNRCSSKEDKQTKATLIEMEVQEEEEEATKWTIKGILDLASNKLKLL</sequence>